<dbReference type="EMBL" id="FJUX01000182">
    <property type="protein sequence ID" value="CZT13250.1"/>
    <property type="molecule type" value="Genomic_DNA"/>
</dbReference>
<name>A0A1E1LRX7_9HELO</name>
<evidence type="ECO:0008006" key="3">
    <source>
        <dbReference type="Google" id="ProtNLM"/>
    </source>
</evidence>
<organism evidence="1 2">
    <name type="scientific">Rhynchosporium agropyri</name>
    <dbReference type="NCBI Taxonomy" id="914238"/>
    <lineage>
        <taxon>Eukaryota</taxon>
        <taxon>Fungi</taxon>
        <taxon>Dikarya</taxon>
        <taxon>Ascomycota</taxon>
        <taxon>Pezizomycotina</taxon>
        <taxon>Leotiomycetes</taxon>
        <taxon>Helotiales</taxon>
        <taxon>Ploettnerulaceae</taxon>
        <taxon>Rhynchosporium</taxon>
    </lineage>
</organism>
<protein>
    <recommendedName>
        <fullName evidence="3">Reverse transcriptase Ty1/copia-type domain-containing protein</fullName>
    </recommendedName>
</protein>
<dbReference type="AlphaFoldDB" id="A0A1E1LRX7"/>
<sequence>MLKGYRVLGSRLVFKTKRDIDSKIDKYKSEVVSTPLVRDTTIIIIAYVDDFLVISKARIALEELKKKILTIFDDLLARPAKYFLSVRIIFISKARIALEELKKKILTIFDDLLARPAKYFLSVRIICNREKKTISLY</sequence>
<evidence type="ECO:0000313" key="1">
    <source>
        <dbReference type="EMBL" id="CZT13250.1"/>
    </source>
</evidence>
<reference evidence="2" key="1">
    <citation type="submission" date="2016-03" db="EMBL/GenBank/DDBJ databases">
        <authorList>
            <person name="Guldener U."/>
        </authorList>
    </citation>
    <scope>NUCLEOTIDE SEQUENCE [LARGE SCALE GENOMIC DNA]</scope>
    <source>
        <strain evidence="2">04CH-RAC-A.6.1</strain>
    </source>
</reference>
<accession>A0A1E1LRX7</accession>
<dbReference type="Proteomes" id="UP000178912">
    <property type="component" value="Unassembled WGS sequence"/>
</dbReference>
<proteinExistence type="predicted"/>
<evidence type="ECO:0000313" key="2">
    <source>
        <dbReference type="Proteomes" id="UP000178912"/>
    </source>
</evidence>
<keyword evidence="2" id="KW-1185">Reference proteome</keyword>
<gene>
    <name evidence="1" type="ORF">RAG0_16791</name>
</gene>